<dbReference type="Gene3D" id="1.25.40.20">
    <property type="entry name" value="Ankyrin repeat-containing domain"/>
    <property type="match status" value="1"/>
</dbReference>
<dbReference type="OrthoDB" id="331597at2759"/>
<organism evidence="4 5">
    <name type="scientific">Symbiodinium natans</name>
    <dbReference type="NCBI Taxonomy" id="878477"/>
    <lineage>
        <taxon>Eukaryota</taxon>
        <taxon>Sar</taxon>
        <taxon>Alveolata</taxon>
        <taxon>Dinophyceae</taxon>
        <taxon>Suessiales</taxon>
        <taxon>Symbiodiniaceae</taxon>
        <taxon>Symbiodinium</taxon>
    </lineage>
</organism>
<feature type="repeat" description="ANK" evidence="3">
    <location>
        <begin position="132"/>
        <end position="164"/>
    </location>
</feature>
<dbReference type="AlphaFoldDB" id="A0A812L6H6"/>
<evidence type="ECO:0000256" key="2">
    <source>
        <dbReference type="ARBA" id="ARBA00023043"/>
    </source>
</evidence>
<keyword evidence="5" id="KW-1185">Reference proteome</keyword>
<protein>
    <submittedName>
        <fullName evidence="4">Kidins220 protein</fullName>
    </submittedName>
</protein>
<dbReference type="SUPFAM" id="SSF48403">
    <property type="entry name" value="Ankyrin repeat"/>
    <property type="match status" value="1"/>
</dbReference>
<dbReference type="PANTHER" id="PTHR24171">
    <property type="entry name" value="ANKYRIN REPEAT DOMAIN-CONTAINING PROTEIN 39-RELATED"/>
    <property type="match status" value="1"/>
</dbReference>
<comment type="caution">
    <text evidence="4">The sequence shown here is derived from an EMBL/GenBank/DDBJ whole genome shotgun (WGS) entry which is preliminary data.</text>
</comment>
<dbReference type="Pfam" id="PF00023">
    <property type="entry name" value="Ank"/>
    <property type="match status" value="1"/>
</dbReference>
<dbReference type="EMBL" id="CAJNDS010000835">
    <property type="protein sequence ID" value="CAE7236686.1"/>
    <property type="molecule type" value="Genomic_DNA"/>
</dbReference>
<accession>A0A812L6H6</accession>
<dbReference type="SMART" id="SM00248">
    <property type="entry name" value="ANK"/>
    <property type="match status" value="3"/>
</dbReference>
<evidence type="ECO:0000256" key="1">
    <source>
        <dbReference type="ARBA" id="ARBA00022737"/>
    </source>
</evidence>
<reference evidence="4" key="1">
    <citation type="submission" date="2021-02" db="EMBL/GenBank/DDBJ databases">
        <authorList>
            <person name="Dougan E. K."/>
            <person name="Rhodes N."/>
            <person name="Thang M."/>
            <person name="Chan C."/>
        </authorList>
    </citation>
    <scope>NUCLEOTIDE SEQUENCE</scope>
</reference>
<name>A0A812L6H6_9DINO</name>
<dbReference type="PROSITE" id="PS50088">
    <property type="entry name" value="ANK_REPEAT"/>
    <property type="match status" value="1"/>
</dbReference>
<dbReference type="Pfam" id="PF12796">
    <property type="entry name" value="Ank_2"/>
    <property type="match status" value="1"/>
</dbReference>
<dbReference type="PROSITE" id="PS50297">
    <property type="entry name" value="ANK_REP_REGION"/>
    <property type="match status" value="1"/>
</dbReference>
<dbReference type="InterPro" id="IPR036770">
    <property type="entry name" value="Ankyrin_rpt-contain_sf"/>
</dbReference>
<keyword evidence="1" id="KW-0677">Repeat</keyword>
<evidence type="ECO:0000313" key="5">
    <source>
        <dbReference type="Proteomes" id="UP000604046"/>
    </source>
</evidence>
<sequence length="215" mass="23492">MFRACSAVYRLPRCMFAPPRRGYLHVAHPLRAGLIELIKANREMDVEAALPGAEGTDVNDLDQFGSTPLILAAQRDWAFVVGELLRRPGVDPNHQNFFGSTALICAAANGYISTLEELLGDQRVDMEVSTRLGQTALFKAVLFGHMNTTERLLQAGARANITNKMGQTLLDVVKEQQRSAVMDLLSHFGQEAETGTGGTGRTAGLKEMRVHLRSA</sequence>
<keyword evidence="2 3" id="KW-0040">ANK repeat</keyword>
<gene>
    <name evidence="4" type="primary">Kidins220</name>
    <name evidence="4" type="ORF">SNAT2548_LOCUS10220</name>
</gene>
<proteinExistence type="predicted"/>
<dbReference type="Proteomes" id="UP000604046">
    <property type="component" value="Unassembled WGS sequence"/>
</dbReference>
<evidence type="ECO:0000313" key="4">
    <source>
        <dbReference type="EMBL" id="CAE7236686.1"/>
    </source>
</evidence>
<dbReference type="InterPro" id="IPR002110">
    <property type="entry name" value="Ankyrin_rpt"/>
</dbReference>
<evidence type="ECO:0000256" key="3">
    <source>
        <dbReference type="PROSITE-ProRule" id="PRU00023"/>
    </source>
</evidence>